<feature type="domain" description="BD-FAE-like" evidence="3">
    <location>
        <begin position="83"/>
        <end position="195"/>
    </location>
</feature>
<gene>
    <name evidence="4" type="ORF">GCM10023090_17740</name>
</gene>
<keyword evidence="5" id="KW-1185">Reference proteome</keyword>
<dbReference type="SUPFAM" id="SSF53474">
    <property type="entry name" value="alpha/beta-Hydrolases"/>
    <property type="match status" value="1"/>
</dbReference>
<dbReference type="PANTHER" id="PTHR48081">
    <property type="entry name" value="AB HYDROLASE SUPERFAMILY PROTEIN C4A8.06C"/>
    <property type="match status" value="1"/>
</dbReference>
<comment type="caution">
    <text evidence="4">The sequence shown here is derived from an EMBL/GenBank/DDBJ whole genome shotgun (WGS) entry which is preliminary data.</text>
</comment>
<evidence type="ECO:0000256" key="2">
    <source>
        <dbReference type="ARBA" id="ARBA00022801"/>
    </source>
</evidence>
<evidence type="ECO:0000256" key="1">
    <source>
        <dbReference type="ARBA" id="ARBA00010515"/>
    </source>
</evidence>
<dbReference type="RefSeq" id="WP_345063553.1">
    <property type="nucleotide sequence ID" value="NZ_BAABEX010000011.1"/>
</dbReference>
<dbReference type="InterPro" id="IPR002168">
    <property type="entry name" value="Lipase_GDXG_HIS_AS"/>
</dbReference>
<dbReference type="InterPro" id="IPR049492">
    <property type="entry name" value="BD-FAE-like_dom"/>
</dbReference>
<evidence type="ECO:0000259" key="3">
    <source>
        <dbReference type="Pfam" id="PF20434"/>
    </source>
</evidence>
<name>A0ABP8L8P1_9BURK</name>
<dbReference type="EMBL" id="BAABEX010000011">
    <property type="protein sequence ID" value="GAA4424338.1"/>
    <property type="molecule type" value="Genomic_DNA"/>
</dbReference>
<dbReference type="PANTHER" id="PTHR48081:SF33">
    <property type="entry name" value="KYNURENINE FORMAMIDASE"/>
    <property type="match status" value="1"/>
</dbReference>
<dbReference type="GO" id="GO:0016787">
    <property type="term" value="F:hydrolase activity"/>
    <property type="evidence" value="ECO:0007669"/>
    <property type="project" value="UniProtKB-KW"/>
</dbReference>
<proteinExistence type="inferred from homology"/>
<dbReference type="InterPro" id="IPR029058">
    <property type="entry name" value="AB_hydrolase_fold"/>
</dbReference>
<organism evidence="4 5">
    <name type="scientific">Acidovorax lacteus</name>
    <dbReference type="NCBI Taxonomy" id="1924988"/>
    <lineage>
        <taxon>Bacteria</taxon>
        <taxon>Pseudomonadati</taxon>
        <taxon>Pseudomonadota</taxon>
        <taxon>Betaproteobacteria</taxon>
        <taxon>Burkholderiales</taxon>
        <taxon>Comamonadaceae</taxon>
        <taxon>Acidovorax</taxon>
    </lineage>
</organism>
<reference evidence="5" key="1">
    <citation type="journal article" date="2019" name="Int. J. Syst. Evol. Microbiol.">
        <title>The Global Catalogue of Microorganisms (GCM) 10K type strain sequencing project: providing services to taxonomists for standard genome sequencing and annotation.</title>
        <authorList>
            <consortium name="The Broad Institute Genomics Platform"/>
            <consortium name="The Broad Institute Genome Sequencing Center for Infectious Disease"/>
            <person name="Wu L."/>
            <person name="Ma J."/>
        </authorList>
    </citation>
    <scope>NUCLEOTIDE SEQUENCE [LARGE SCALE GENOMIC DNA]</scope>
    <source>
        <strain evidence="5">JCM 31890</strain>
    </source>
</reference>
<accession>A0ABP8L8P1</accession>
<protein>
    <submittedName>
        <fullName evidence="4">Alpha/beta hydrolase</fullName>
    </submittedName>
</protein>
<dbReference type="Gene3D" id="3.40.50.1820">
    <property type="entry name" value="alpha/beta hydrolase"/>
    <property type="match status" value="1"/>
</dbReference>
<evidence type="ECO:0000313" key="5">
    <source>
        <dbReference type="Proteomes" id="UP001501788"/>
    </source>
</evidence>
<dbReference type="PROSITE" id="PS01173">
    <property type="entry name" value="LIPASE_GDXG_HIS"/>
    <property type="match status" value="1"/>
</dbReference>
<evidence type="ECO:0000313" key="4">
    <source>
        <dbReference type="EMBL" id="GAA4424338.1"/>
    </source>
</evidence>
<keyword evidence="2 4" id="KW-0378">Hydrolase</keyword>
<dbReference type="Proteomes" id="UP001501788">
    <property type="component" value="Unassembled WGS sequence"/>
</dbReference>
<dbReference type="Pfam" id="PF20434">
    <property type="entry name" value="BD-FAE"/>
    <property type="match status" value="1"/>
</dbReference>
<comment type="similarity">
    <text evidence="1">Belongs to the 'GDXG' lipolytic enzyme family.</text>
</comment>
<dbReference type="InterPro" id="IPR050300">
    <property type="entry name" value="GDXG_lipolytic_enzyme"/>
</dbReference>
<sequence length="325" mass="34572">MTTCKVSEGAPNRSAGLRDMLWRSGTATLAAALLLAAPLAQGQDTLRERWMARHAERADRALPAGVQVLRDVAYGPGARQRFDVYLPPPGRSPAGVVPIVFMVHGGAWRMGDKAHAPVVAHKVAHWVAQQGLVLVSTNYGLLPGTPVAEQLQDVARALAAVQREAARWGGDPQRVVAMGHSAGAHLVALLAARTDLAAAAAALPVLGTVALDSAALDVPRIMQAPHMPLYDEPFGADPAQWEALSPWHQWRPGVAPLLAVCSSPRRVSCEQARSLQARAATLGTRVEVLPQALDHSEINARLGEPGAYTQAVDAFLRSLPGWPQR</sequence>